<name>A0A376BVN2_9NEIS</name>
<keyword evidence="2" id="KW-0687">Ribonucleoprotein</keyword>
<keyword evidence="3" id="KW-1185">Reference proteome</keyword>
<proteinExistence type="predicted"/>
<dbReference type="SMART" id="SM01022">
    <property type="entry name" value="ASCH"/>
    <property type="match status" value="1"/>
</dbReference>
<protein>
    <submittedName>
        <fullName evidence="2">50S ribosomal protein L22/uncharacterized domain fusion protein</fullName>
    </submittedName>
</protein>
<dbReference type="AlphaFoldDB" id="A0A376BVN2"/>
<reference evidence="2 3" key="1">
    <citation type="submission" date="2018-06" db="EMBL/GenBank/DDBJ databases">
        <authorList>
            <consortium name="Pathogen Informatics"/>
            <person name="Doyle S."/>
        </authorList>
    </citation>
    <scope>NUCLEOTIDE SEQUENCE [LARGE SCALE GENOMIC DNA]</scope>
    <source>
        <strain evidence="2 3">NCTC10283</strain>
    </source>
</reference>
<keyword evidence="2" id="KW-0689">Ribosomal protein</keyword>
<evidence type="ECO:0000259" key="1">
    <source>
        <dbReference type="SMART" id="SM01022"/>
    </source>
</evidence>
<accession>A0A376BVN2</accession>
<dbReference type="OrthoDB" id="9800495at2"/>
<dbReference type="InterPro" id="IPR007374">
    <property type="entry name" value="ASCH_domain"/>
</dbReference>
<dbReference type="SUPFAM" id="SSF88697">
    <property type="entry name" value="PUA domain-like"/>
    <property type="match status" value="1"/>
</dbReference>
<sequence length="123" mass="14019">MRILLSIKPEFVEKIISGEKKFEFRRKLPKKTDIHTVIVYATLPVGKVVGEFSVQQILSMPPNELWHKTAAQAGINKGFFDDYFSETETAHAFQIGIFKQYSQPKLLSDFIQSGCAPQSFCYV</sequence>
<evidence type="ECO:0000313" key="3">
    <source>
        <dbReference type="Proteomes" id="UP000254209"/>
    </source>
</evidence>
<dbReference type="Gene3D" id="2.30.130.30">
    <property type="entry name" value="Hypothetical protein"/>
    <property type="match status" value="1"/>
</dbReference>
<feature type="domain" description="ASCH" evidence="1">
    <location>
        <begin position="5"/>
        <end position="98"/>
    </location>
</feature>
<dbReference type="GO" id="GO:0005840">
    <property type="term" value="C:ribosome"/>
    <property type="evidence" value="ECO:0007669"/>
    <property type="project" value="UniProtKB-KW"/>
</dbReference>
<dbReference type="Proteomes" id="UP000254209">
    <property type="component" value="Unassembled WGS sequence"/>
</dbReference>
<dbReference type="EMBL" id="UFSO01000003">
    <property type="protein sequence ID" value="SSY81072.1"/>
    <property type="molecule type" value="Genomic_DNA"/>
</dbReference>
<organism evidence="2 3">
    <name type="scientific">Alysiella crassa</name>
    <dbReference type="NCBI Taxonomy" id="153491"/>
    <lineage>
        <taxon>Bacteria</taxon>
        <taxon>Pseudomonadati</taxon>
        <taxon>Pseudomonadota</taxon>
        <taxon>Betaproteobacteria</taxon>
        <taxon>Neisseriales</taxon>
        <taxon>Neisseriaceae</taxon>
        <taxon>Alysiella</taxon>
    </lineage>
</organism>
<dbReference type="RefSeq" id="WP_034295312.1">
    <property type="nucleotide sequence ID" value="NZ_CP091519.2"/>
</dbReference>
<dbReference type="Pfam" id="PF04266">
    <property type="entry name" value="ASCH"/>
    <property type="match status" value="1"/>
</dbReference>
<dbReference type="STRING" id="1120980.GCA_000745955_02381"/>
<dbReference type="InterPro" id="IPR015947">
    <property type="entry name" value="PUA-like_sf"/>
</dbReference>
<gene>
    <name evidence="2" type="ORF">NCTC10283_02637</name>
</gene>
<evidence type="ECO:0000313" key="2">
    <source>
        <dbReference type="EMBL" id="SSY81072.1"/>
    </source>
</evidence>